<keyword evidence="1" id="KW-0472">Membrane</keyword>
<keyword evidence="1" id="KW-0812">Transmembrane</keyword>
<evidence type="ECO:0000313" key="3">
    <source>
        <dbReference type="Proteomes" id="UP001434883"/>
    </source>
</evidence>
<reference evidence="2 3" key="1">
    <citation type="submission" date="2021-06" db="EMBL/GenBank/DDBJ databases">
        <authorList>
            <person name="Palmer J.M."/>
        </authorList>
    </citation>
    <scope>NUCLEOTIDE SEQUENCE [LARGE SCALE GENOMIC DNA]</scope>
    <source>
        <strain evidence="2 3">XC_2019</strain>
        <tissue evidence="2">Muscle</tissue>
    </source>
</reference>
<comment type="caution">
    <text evidence="2">The sequence shown here is derived from an EMBL/GenBank/DDBJ whole genome shotgun (WGS) entry which is preliminary data.</text>
</comment>
<evidence type="ECO:0000256" key="1">
    <source>
        <dbReference type="SAM" id="Phobius"/>
    </source>
</evidence>
<dbReference type="EMBL" id="JAHRIN010048789">
    <property type="protein sequence ID" value="MEQ2208143.1"/>
    <property type="molecule type" value="Genomic_DNA"/>
</dbReference>
<feature type="non-terminal residue" evidence="2">
    <location>
        <position position="1"/>
    </location>
</feature>
<dbReference type="Proteomes" id="UP001434883">
    <property type="component" value="Unassembled WGS sequence"/>
</dbReference>
<accession>A0ABV0RIZ8</accession>
<keyword evidence="3" id="KW-1185">Reference proteome</keyword>
<feature type="transmembrane region" description="Helical" evidence="1">
    <location>
        <begin position="29"/>
        <end position="49"/>
    </location>
</feature>
<name>A0ABV0RIZ8_9TELE</name>
<sequence length="104" mass="11635">SLDYDRCINEPYVEVLEGMDNKKARKYEAVRWVMVFVIGVTVGLVGKVTNPGFLCSSCCSETENLPSVSFRLDCLWNSLCISLLKSNSPWLVIVSFSIAQHSII</sequence>
<gene>
    <name evidence="2" type="ORF">XENOCAPTIV_026802</name>
</gene>
<keyword evidence="1" id="KW-1133">Transmembrane helix</keyword>
<organism evidence="2 3">
    <name type="scientific">Xenoophorus captivus</name>
    <dbReference type="NCBI Taxonomy" id="1517983"/>
    <lineage>
        <taxon>Eukaryota</taxon>
        <taxon>Metazoa</taxon>
        <taxon>Chordata</taxon>
        <taxon>Craniata</taxon>
        <taxon>Vertebrata</taxon>
        <taxon>Euteleostomi</taxon>
        <taxon>Actinopterygii</taxon>
        <taxon>Neopterygii</taxon>
        <taxon>Teleostei</taxon>
        <taxon>Neoteleostei</taxon>
        <taxon>Acanthomorphata</taxon>
        <taxon>Ovalentaria</taxon>
        <taxon>Atherinomorphae</taxon>
        <taxon>Cyprinodontiformes</taxon>
        <taxon>Goodeidae</taxon>
        <taxon>Xenoophorus</taxon>
    </lineage>
</organism>
<protein>
    <submittedName>
        <fullName evidence="2">Uncharacterized protein</fullName>
    </submittedName>
</protein>
<evidence type="ECO:0000313" key="2">
    <source>
        <dbReference type="EMBL" id="MEQ2208143.1"/>
    </source>
</evidence>
<proteinExistence type="predicted"/>